<dbReference type="InterPro" id="IPR019818">
    <property type="entry name" value="IsoCit/isopropylmalate_DH_CS"/>
</dbReference>
<evidence type="ECO:0000256" key="1">
    <source>
        <dbReference type="ARBA" id="ARBA00001936"/>
    </source>
</evidence>
<evidence type="ECO:0000256" key="9">
    <source>
        <dbReference type="ARBA" id="ARBA00049301"/>
    </source>
</evidence>
<dbReference type="Proteomes" id="UP000239494">
    <property type="component" value="Unassembled WGS sequence"/>
</dbReference>
<dbReference type="EMBL" id="PVTF01000002">
    <property type="protein sequence ID" value="PRY44792.1"/>
    <property type="molecule type" value="Genomic_DNA"/>
</dbReference>
<dbReference type="GO" id="GO:0046553">
    <property type="term" value="F:D-malate dehydrogenase (decarboxylating) (NAD+) activity"/>
    <property type="evidence" value="ECO:0007669"/>
    <property type="project" value="UniProtKB-EC"/>
</dbReference>
<dbReference type="InterPro" id="IPR050501">
    <property type="entry name" value="ICDH/IPMDH"/>
</dbReference>
<evidence type="ECO:0000313" key="12">
    <source>
        <dbReference type="Proteomes" id="UP000239494"/>
    </source>
</evidence>
<keyword evidence="8" id="KW-0464">Manganese</keyword>
<keyword evidence="7" id="KW-0520">NAD</keyword>
<dbReference type="GO" id="GO:0000287">
    <property type="term" value="F:magnesium ion binding"/>
    <property type="evidence" value="ECO:0007669"/>
    <property type="project" value="InterPro"/>
</dbReference>
<dbReference type="PANTHER" id="PTHR43275">
    <property type="entry name" value="D-MALATE DEHYDROGENASE [DECARBOXYLATING]"/>
    <property type="match status" value="1"/>
</dbReference>
<protein>
    <recommendedName>
        <fullName evidence="4">D-malate dehydrogenase (decarboxylating)</fullName>
        <ecNumber evidence="4">1.1.1.83</ecNumber>
    </recommendedName>
</protein>
<feature type="domain" description="Isopropylmalate dehydrogenase-like" evidence="10">
    <location>
        <begin position="9"/>
        <end position="349"/>
    </location>
</feature>
<evidence type="ECO:0000259" key="10">
    <source>
        <dbReference type="SMART" id="SM01329"/>
    </source>
</evidence>
<keyword evidence="5" id="KW-0479">Metal-binding</keyword>
<dbReference type="GO" id="GO:0051287">
    <property type="term" value="F:NAD binding"/>
    <property type="evidence" value="ECO:0007669"/>
    <property type="project" value="InterPro"/>
</dbReference>
<proteinExistence type="inferred from homology"/>
<name>A0A2T0TGG8_9PSEU</name>
<evidence type="ECO:0000256" key="4">
    <source>
        <dbReference type="ARBA" id="ARBA00013126"/>
    </source>
</evidence>
<gene>
    <name evidence="11" type="ORF">CLV43_102357</name>
</gene>
<keyword evidence="6" id="KW-0560">Oxidoreductase</keyword>
<dbReference type="SMART" id="SM01329">
    <property type="entry name" value="Iso_dh"/>
    <property type="match status" value="1"/>
</dbReference>
<comment type="caution">
    <text evidence="11">The sequence shown here is derived from an EMBL/GenBank/DDBJ whole genome shotgun (WGS) entry which is preliminary data.</text>
</comment>
<comment type="similarity">
    <text evidence="3">Belongs to the isocitrate and isopropylmalate dehydrogenases family.</text>
</comment>
<dbReference type="PANTHER" id="PTHR43275:SF1">
    <property type="entry name" value="D-MALATE DEHYDROGENASE [DECARBOXYLATING]"/>
    <property type="match status" value="1"/>
</dbReference>
<dbReference type="RefSeq" id="WP_425445732.1">
    <property type="nucleotide sequence ID" value="NZ_PVTF01000002.1"/>
</dbReference>
<evidence type="ECO:0000256" key="5">
    <source>
        <dbReference type="ARBA" id="ARBA00022723"/>
    </source>
</evidence>
<dbReference type="Pfam" id="PF00180">
    <property type="entry name" value="Iso_dh"/>
    <property type="match status" value="1"/>
</dbReference>
<organism evidence="11 12">
    <name type="scientific">Umezawaea tangerina</name>
    <dbReference type="NCBI Taxonomy" id="84725"/>
    <lineage>
        <taxon>Bacteria</taxon>
        <taxon>Bacillati</taxon>
        <taxon>Actinomycetota</taxon>
        <taxon>Actinomycetes</taxon>
        <taxon>Pseudonocardiales</taxon>
        <taxon>Pseudonocardiaceae</taxon>
        <taxon>Umezawaea</taxon>
    </lineage>
</organism>
<evidence type="ECO:0000256" key="8">
    <source>
        <dbReference type="ARBA" id="ARBA00023211"/>
    </source>
</evidence>
<evidence type="ECO:0000256" key="7">
    <source>
        <dbReference type="ARBA" id="ARBA00023027"/>
    </source>
</evidence>
<comment type="cofactor">
    <cofactor evidence="1">
        <name>Mn(2+)</name>
        <dbReference type="ChEBI" id="CHEBI:29035"/>
    </cofactor>
</comment>
<evidence type="ECO:0000256" key="3">
    <source>
        <dbReference type="ARBA" id="ARBA00007769"/>
    </source>
</evidence>
<dbReference type="AlphaFoldDB" id="A0A2T0TGG8"/>
<evidence type="ECO:0000256" key="6">
    <source>
        <dbReference type="ARBA" id="ARBA00023002"/>
    </source>
</evidence>
<dbReference type="NCBIfam" id="TIGR02089">
    <property type="entry name" value="TTC"/>
    <property type="match status" value="1"/>
</dbReference>
<dbReference type="SUPFAM" id="SSF53659">
    <property type="entry name" value="Isocitrate/Isopropylmalate dehydrogenase-like"/>
    <property type="match status" value="1"/>
</dbReference>
<comment type="cofactor">
    <cofactor evidence="2">
        <name>Mg(2+)</name>
        <dbReference type="ChEBI" id="CHEBI:18420"/>
    </cofactor>
</comment>
<accession>A0A2T0TGG8</accession>
<dbReference type="EC" id="1.1.1.83" evidence="4"/>
<dbReference type="InterPro" id="IPR024084">
    <property type="entry name" value="IsoPropMal-DH-like_dom"/>
</dbReference>
<dbReference type="Gene3D" id="3.40.718.10">
    <property type="entry name" value="Isopropylmalate Dehydrogenase"/>
    <property type="match status" value="1"/>
</dbReference>
<evidence type="ECO:0000313" key="11">
    <source>
        <dbReference type="EMBL" id="PRY44792.1"/>
    </source>
</evidence>
<reference evidence="11 12" key="1">
    <citation type="submission" date="2018-03" db="EMBL/GenBank/DDBJ databases">
        <title>Genomic Encyclopedia of Archaeal and Bacterial Type Strains, Phase II (KMG-II): from individual species to whole genera.</title>
        <authorList>
            <person name="Goeker M."/>
        </authorList>
    </citation>
    <scope>NUCLEOTIDE SEQUENCE [LARGE SCALE GENOMIC DNA]</scope>
    <source>
        <strain evidence="11 12">DSM 44720</strain>
    </source>
</reference>
<keyword evidence="12" id="KW-1185">Reference proteome</keyword>
<dbReference type="InterPro" id="IPR011829">
    <property type="entry name" value="TTC_DH"/>
</dbReference>
<sequence>MVGMTKRYRIALVPGDGIGREVLPPACAVLDAVGARHGIGFDYDPFDWSCERYAAEGAMMPADGLDRIRHHDAILLGAVGWPGTPDHVSLWGLLIPVRRRFRQYVNLRPIRILDGVPGPLANAPDVDFVVVRENVEGEYSEVGGRLNRGFPDEMAIQEAVFTRPGVERVLEYAFTLAGRRGKDLVSATKSNGIVHTMPFWDELVAERATRHPGVAWRQEHIDALVAKIVLDPGRFDVIVASNLFGDILSDLAAAVAGGIGIAPAANLNPERDFPSMFEPVHGSAPDIAGQGVANPLGAIWCASMMLDHLGHPEAAAEVYGSFTHVLATTPVRTRDLGGTASTKEFTDLVLDAIGHW</sequence>
<dbReference type="PROSITE" id="PS00470">
    <property type="entry name" value="IDH_IMDH"/>
    <property type="match status" value="1"/>
</dbReference>
<evidence type="ECO:0000256" key="2">
    <source>
        <dbReference type="ARBA" id="ARBA00001946"/>
    </source>
</evidence>
<comment type="catalytic activity">
    <reaction evidence="9">
        <text>(R)-malate + NAD(+) = pyruvate + CO2 + NADH</text>
        <dbReference type="Rhea" id="RHEA:18365"/>
        <dbReference type="ChEBI" id="CHEBI:15361"/>
        <dbReference type="ChEBI" id="CHEBI:15588"/>
        <dbReference type="ChEBI" id="CHEBI:16526"/>
        <dbReference type="ChEBI" id="CHEBI:57540"/>
        <dbReference type="ChEBI" id="CHEBI:57945"/>
        <dbReference type="EC" id="1.1.1.83"/>
    </reaction>
</comment>